<organism evidence="2 3">
    <name type="scientific">Kurthia sibirica</name>
    <dbReference type="NCBI Taxonomy" id="202750"/>
    <lineage>
        <taxon>Bacteria</taxon>
        <taxon>Bacillati</taxon>
        <taxon>Bacillota</taxon>
        <taxon>Bacilli</taxon>
        <taxon>Bacillales</taxon>
        <taxon>Caryophanaceae</taxon>
        <taxon>Kurthia</taxon>
    </lineage>
</organism>
<dbReference type="Proteomes" id="UP000245938">
    <property type="component" value="Unassembled WGS sequence"/>
</dbReference>
<dbReference type="RefSeq" id="WP_109306036.1">
    <property type="nucleotide sequence ID" value="NZ_BJUF01000026.1"/>
</dbReference>
<dbReference type="Gene3D" id="3.20.20.10">
    <property type="entry name" value="Alanine racemase"/>
    <property type="match status" value="1"/>
</dbReference>
<dbReference type="GO" id="GO:0036088">
    <property type="term" value="P:D-serine catabolic process"/>
    <property type="evidence" value="ECO:0007669"/>
    <property type="project" value="TreeGrafter"/>
</dbReference>
<gene>
    <name evidence="2" type="ORF">DEX24_08700</name>
</gene>
<dbReference type="SUPFAM" id="SSF51419">
    <property type="entry name" value="PLP-binding barrel"/>
    <property type="match status" value="1"/>
</dbReference>
<feature type="domain" description="Alanine racemase N-terminal" evidence="1">
    <location>
        <begin position="18"/>
        <end position="189"/>
    </location>
</feature>
<dbReference type="PANTHER" id="PTHR28004">
    <property type="entry name" value="ZGC:162816-RELATED"/>
    <property type="match status" value="1"/>
</dbReference>
<evidence type="ECO:0000259" key="1">
    <source>
        <dbReference type="Pfam" id="PF01168"/>
    </source>
</evidence>
<dbReference type="GO" id="GO:0008721">
    <property type="term" value="F:D-serine ammonia-lyase activity"/>
    <property type="evidence" value="ECO:0007669"/>
    <property type="project" value="TreeGrafter"/>
</dbReference>
<reference evidence="2 3" key="1">
    <citation type="submission" date="2018-05" db="EMBL/GenBank/DDBJ databases">
        <title>Kurthia sibirica genome sequence.</title>
        <authorList>
            <person name="Maclea K.S."/>
            <person name="Goen A.E."/>
        </authorList>
    </citation>
    <scope>NUCLEOTIDE SEQUENCE [LARGE SCALE GENOMIC DNA]</scope>
    <source>
        <strain evidence="2 3">ATCC 49154</strain>
    </source>
</reference>
<protein>
    <recommendedName>
        <fullName evidence="1">Alanine racemase N-terminal domain-containing protein</fullName>
    </recommendedName>
</protein>
<dbReference type="Pfam" id="PF01168">
    <property type="entry name" value="Ala_racemase_N"/>
    <property type="match status" value="1"/>
</dbReference>
<name>A0A2U3ALM0_9BACL</name>
<accession>A0A2U3ALM0</accession>
<comment type="caution">
    <text evidence="2">The sequence shown here is derived from an EMBL/GenBank/DDBJ whole genome shotgun (WGS) entry which is preliminary data.</text>
</comment>
<evidence type="ECO:0000313" key="2">
    <source>
        <dbReference type="EMBL" id="PWI25407.1"/>
    </source>
</evidence>
<dbReference type="AlphaFoldDB" id="A0A2U3ALM0"/>
<proteinExistence type="predicted"/>
<dbReference type="PANTHER" id="PTHR28004:SF2">
    <property type="entry name" value="D-SERINE DEHYDRATASE"/>
    <property type="match status" value="1"/>
</dbReference>
<dbReference type="OrthoDB" id="2445260at2"/>
<evidence type="ECO:0000313" key="3">
    <source>
        <dbReference type="Proteomes" id="UP000245938"/>
    </source>
</evidence>
<sequence length="389" mass="43797">MKRFENAFNNLERPFAWVDLNTVDRNITILSLQSKDKKIRIATKSIRSLEMLRYLEENIPYFNGWMTFTAAETCYLASQGLDNFLLGYPVMEKQAVIDCCQFIKKGKTIIFMIDDLRQAGWLNDMAKMQDIQLSICLDINLSMPTPFLYFGTRRSSITNTEELLLLIEQCEAMSHVHITGLMGYEAQIAGVGNKPKNFYKGMIIRNLQKRSKKKISEFRKKSVQLMASKIGKLNFVNGGGTGSLDFTAMSDEVTEVTIGSGIFKPALFDYYADSQLQEAAGFALRVTRQPTADTIVCHGGGYLASGPADYLRLPFILSPGLSYYATEGAGEVQTPLKMSSGQYEIGDTIYFRHAKAGELCERFDALHLMRNGKYKGCYKTYRGDGQCFL</sequence>
<dbReference type="InterPro" id="IPR029066">
    <property type="entry name" value="PLP-binding_barrel"/>
</dbReference>
<dbReference type="EMBL" id="QFVR01000009">
    <property type="protein sequence ID" value="PWI25407.1"/>
    <property type="molecule type" value="Genomic_DNA"/>
</dbReference>
<keyword evidence="3" id="KW-1185">Reference proteome</keyword>
<dbReference type="InterPro" id="IPR001608">
    <property type="entry name" value="Ala_racemase_N"/>
</dbReference>
<dbReference type="InterPro" id="IPR051466">
    <property type="entry name" value="D-amino_acid_metab_enzyme"/>
</dbReference>